<name>K1PEJ9_MAGGI</name>
<sequence>MTLRITCRNAENQALLLDNSLVSGVYDKHIDMFLHAAGLSKSNDKKELWLIRLMYLNTQINPWLYVILRKESMRRFYVMILRCTRFCRSEDDDQRYSEVTDFAGDD</sequence>
<protein>
    <submittedName>
        <fullName evidence="1">Uncharacterized protein</fullName>
    </submittedName>
</protein>
<dbReference type="HOGENOM" id="CLU_2225744_0_0_1"/>
<reference evidence="1" key="1">
    <citation type="journal article" date="2012" name="Nature">
        <title>The oyster genome reveals stress adaptation and complexity of shell formation.</title>
        <authorList>
            <person name="Zhang G."/>
            <person name="Fang X."/>
            <person name="Guo X."/>
            <person name="Li L."/>
            <person name="Luo R."/>
            <person name="Xu F."/>
            <person name="Yang P."/>
            <person name="Zhang L."/>
            <person name="Wang X."/>
            <person name="Qi H."/>
            <person name="Xiong Z."/>
            <person name="Que H."/>
            <person name="Xie Y."/>
            <person name="Holland P.W."/>
            <person name="Paps J."/>
            <person name="Zhu Y."/>
            <person name="Wu F."/>
            <person name="Chen Y."/>
            <person name="Wang J."/>
            <person name="Peng C."/>
            <person name="Meng J."/>
            <person name="Yang L."/>
            <person name="Liu J."/>
            <person name="Wen B."/>
            <person name="Zhang N."/>
            <person name="Huang Z."/>
            <person name="Zhu Q."/>
            <person name="Feng Y."/>
            <person name="Mount A."/>
            <person name="Hedgecock D."/>
            <person name="Xu Z."/>
            <person name="Liu Y."/>
            <person name="Domazet-Loso T."/>
            <person name="Du Y."/>
            <person name="Sun X."/>
            <person name="Zhang S."/>
            <person name="Liu B."/>
            <person name="Cheng P."/>
            <person name="Jiang X."/>
            <person name="Li J."/>
            <person name="Fan D."/>
            <person name="Wang W."/>
            <person name="Fu W."/>
            <person name="Wang T."/>
            <person name="Wang B."/>
            <person name="Zhang J."/>
            <person name="Peng Z."/>
            <person name="Li Y."/>
            <person name="Li N."/>
            <person name="Wang J."/>
            <person name="Chen M."/>
            <person name="He Y."/>
            <person name="Tan F."/>
            <person name="Song X."/>
            <person name="Zheng Q."/>
            <person name="Huang R."/>
            <person name="Yang H."/>
            <person name="Du X."/>
            <person name="Chen L."/>
            <person name="Yang M."/>
            <person name="Gaffney P.M."/>
            <person name="Wang S."/>
            <person name="Luo L."/>
            <person name="She Z."/>
            <person name="Ming Y."/>
            <person name="Huang W."/>
            <person name="Zhang S."/>
            <person name="Huang B."/>
            <person name="Zhang Y."/>
            <person name="Qu T."/>
            <person name="Ni P."/>
            <person name="Miao G."/>
            <person name="Wang J."/>
            <person name="Wang Q."/>
            <person name="Steinberg C.E."/>
            <person name="Wang H."/>
            <person name="Li N."/>
            <person name="Qian L."/>
            <person name="Zhang G."/>
            <person name="Li Y."/>
            <person name="Yang H."/>
            <person name="Liu X."/>
            <person name="Wang J."/>
            <person name="Yin Y."/>
            <person name="Wang J."/>
        </authorList>
    </citation>
    <scope>NUCLEOTIDE SEQUENCE [LARGE SCALE GENOMIC DNA]</scope>
    <source>
        <strain evidence="1">05x7-T-G4-1.051#20</strain>
    </source>
</reference>
<accession>K1PEJ9</accession>
<organism evidence="1">
    <name type="scientific">Magallana gigas</name>
    <name type="common">Pacific oyster</name>
    <name type="synonym">Crassostrea gigas</name>
    <dbReference type="NCBI Taxonomy" id="29159"/>
    <lineage>
        <taxon>Eukaryota</taxon>
        <taxon>Metazoa</taxon>
        <taxon>Spiralia</taxon>
        <taxon>Lophotrochozoa</taxon>
        <taxon>Mollusca</taxon>
        <taxon>Bivalvia</taxon>
        <taxon>Autobranchia</taxon>
        <taxon>Pteriomorphia</taxon>
        <taxon>Ostreida</taxon>
        <taxon>Ostreoidea</taxon>
        <taxon>Ostreidae</taxon>
        <taxon>Magallana</taxon>
    </lineage>
</organism>
<dbReference type="AlphaFoldDB" id="K1PEJ9"/>
<dbReference type="InParanoid" id="K1PEJ9"/>
<dbReference type="EMBL" id="JH816839">
    <property type="protein sequence ID" value="EKC19998.1"/>
    <property type="molecule type" value="Genomic_DNA"/>
</dbReference>
<evidence type="ECO:0000313" key="1">
    <source>
        <dbReference type="EMBL" id="EKC19998.1"/>
    </source>
</evidence>
<proteinExistence type="predicted"/>
<gene>
    <name evidence="1" type="ORF">CGI_10007213</name>
</gene>